<dbReference type="STRING" id="33990.A3306_03465"/>
<reference evidence="6 7" key="1">
    <citation type="submission" date="2015-02" db="EMBL/GenBank/DDBJ databases">
        <title>Genome Sequencing of Rickettsiales.</title>
        <authorList>
            <person name="Daugherty S.C."/>
            <person name="Su Q."/>
            <person name="Abolude K."/>
            <person name="Beier-Sexton M."/>
            <person name="Carlyon J.A."/>
            <person name="Carter R."/>
            <person name="Day N.P."/>
            <person name="Dumler S.J."/>
            <person name="Dyachenko V."/>
            <person name="Godinez A."/>
            <person name="Kurtti T.J."/>
            <person name="Lichay M."/>
            <person name="Mullins K.E."/>
            <person name="Ott S."/>
            <person name="Pappas-Brown V."/>
            <person name="Paris D.H."/>
            <person name="Patel P."/>
            <person name="Richards A.L."/>
            <person name="Sadzewicz L."/>
            <person name="Sears K."/>
            <person name="Seidman D."/>
            <person name="Sengamalay N."/>
            <person name="Stenos J."/>
            <person name="Tallon L.J."/>
            <person name="Vincent G."/>
            <person name="Fraser C.M."/>
            <person name="Munderloh U."/>
            <person name="Dunning-Hotopp J.C."/>
        </authorList>
    </citation>
    <scope>NUCLEOTIDE SEQUENCE [LARGE SCALE GENOMIC DNA]</scope>
    <source>
        <strain evidence="6 7">RML Mogi</strain>
    </source>
</reference>
<accession>A0A0F3QIE8</accession>
<gene>
    <name evidence="6" type="ORF">RBEMOGI_0951</name>
</gene>
<dbReference type="Pfam" id="PF01522">
    <property type="entry name" value="Polysacc_deac_1"/>
    <property type="match status" value="1"/>
</dbReference>
<dbReference type="InterPro" id="IPR011330">
    <property type="entry name" value="Glyco_hydro/deAcase_b/a-brl"/>
</dbReference>
<organism evidence="6 7">
    <name type="scientific">Rickettsia bellii str. RML Mogi</name>
    <dbReference type="NCBI Taxonomy" id="1359194"/>
    <lineage>
        <taxon>Bacteria</taxon>
        <taxon>Pseudomonadati</taxon>
        <taxon>Pseudomonadota</taxon>
        <taxon>Alphaproteobacteria</taxon>
        <taxon>Rickettsiales</taxon>
        <taxon>Rickettsiaceae</taxon>
        <taxon>Rickettsieae</taxon>
        <taxon>Rickettsia</taxon>
        <taxon>belli group</taxon>
    </lineage>
</organism>
<evidence type="ECO:0000259" key="5">
    <source>
        <dbReference type="PROSITE" id="PS51677"/>
    </source>
</evidence>
<dbReference type="PANTHER" id="PTHR10587">
    <property type="entry name" value="GLYCOSYL TRANSFERASE-RELATED"/>
    <property type="match status" value="1"/>
</dbReference>
<dbReference type="SUPFAM" id="SSF88713">
    <property type="entry name" value="Glycoside hydrolase/deacetylase"/>
    <property type="match status" value="1"/>
</dbReference>
<sequence>MLTIYITSDDGPLPGTKNLINVMLKTKTPITLFMVGLHYDNAKQDVRNFISTARKSPLIDVGNHSYTHAHNHYRYFYHHCSDVIQDLKKNNTTLGLKGDHIITRLPGRDVFRTPNLKKDDPYITKAEDTVETIDDDAIYKNGFYIFGWDLEWAHNIHGKPIQSVTHLVQEIEDKFNAGNTILPNKLILLMHDEMFQEQFNGPEQLQQLITKLHKKGYKFDLIKNYLRN</sequence>
<dbReference type="Gene3D" id="3.20.20.370">
    <property type="entry name" value="Glycoside hydrolase/deacetylase"/>
    <property type="match status" value="1"/>
</dbReference>
<evidence type="ECO:0000256" key="2">
    <source>
        <dbReference type="ARBA" id="ARBA00010973"/>
    </source>
</evidence>
<dbReference type="AlphaFoldDB" id="A0A0F3QIE8"/>
<dbReference type="Proteomes" id="UP000033689">
    <property type="component" value="Unassembled WGS sequence"/>
</dbReference>
<evidence type="ECO:0000256" key="1">
    <source>
        <dbReference type="ARBA" id="ARBA00003236"/>
    </source>
</evidence>
<dbReference type="InterPro" id="IPR002509">
    <property type="entry name" value="NODB_dom"/>
</dbReference>
<evidence type="ECO:0000313" key="7">
    <source>
        <dbReference type="Proteomes" id="UP000033689"/>
    </source>
</evidence>
<feature type="domain" description="NodB homology" evidence="5">
    <location>
        <begin position="2"/>
        <end position="220"/>
    </location>
</feature>
<name>A0A0F3QIE8_RICBE</name>
<dbReference type="GO" id="GO:0005975">
    <property type="term" value="P:carbohydrate metabolic process"/>
    <property type="evidence" value="ECO:0007669"/>
    <property type="project" value="InterPro"/>
</dbReference>
<proteinExistence type="inferred from homology"/>
<dbReference type="PROSITE" id="PS51677">
    <property type="entry name" value="NODB"/>
    <property type="match status" value="1"/>
</dbReference>
<dbReference type="InterPro" id="IPR050248">
    <property type="entry name" value="Polysacc_deacetylase_ArnD"/>
</dbReference>
<comment type="function">
    <text evidence="1">Is involved in generating a small heat-stable compound (Nod), an acylated oligomer of N-acetylglucosamine, that stimulates mitosis in various plant protoplasts.</text>
</comment>
<dbReference type="GO" id="GO:0016810">
    <property type="term" value="F:hydrolase activity, acting on carbon-nitrogen (but not peptide) bonds"/>
    <property type="evidence" value="ECO:0007669"/>
    <property type="project" value="InterPro"/>
</dbReference>
<comment type="caution">
    <text evidence="6">The sequence shown here is derived from an EMBL/GenBank/DDBJ whole genome shotgun (WGS) entry which is preliminary data.</text>
</comment>
<protein>
    <recommendedName>
        <fullName evidence="3">Chitooligosaccharide deacetylase</fullName>
    </recommendedName>
    <alternativeName>
        <fullName evidence="4">Nodulation protein B</fullName>
    </alternativeName>
</protein>
<comment type="similarity">
    <text evidence="2">Belongs to the polysaccharide deacetylase family.</text>
</comment>
<dbReference type="EMBL" id="LAOJ01000001">
    <property type="protein sequence ID" value="KJV92323.1"/>
    <property type="molecule type" value="Genomic_DNA"/>
</dbReference>
<evidence type="ECO:0000256" key="3">
    <source>
        <dbReference type="ARBA" id="ARBA00020071"/>
    </source>
</evidence>
<evidence type="ECO:0000256" key="4">
    <source>
        <dbReference type="ARBA" id="ARBA00032976"/>
    </source>
</evidence>
<dbReference type="PATRIC" id="fig|1359194.3.peg.963"/>
<evidence type="ECO:0000313" key="6">
    <source>
        <dbReference type="EMBL" id="KJV92323.1"/>
    </source>
</evidence>